<dbReference type="Proteomes" id="UP000824533">
    <property type="component" value="Linkage Group LG07"/>
</dbReference>
<proteinExistence type="predicted"/>
<sequence length="72" mass="7976">MKLLCFLFIIIIVLLSSVLTSRLFRRSDDSLIGSTNLAGPAGLGERDVSECLALGNPPWKCYTEQHGINPQW</sequence>
<evidence type="ECO:0000313" key="1">
    <source>
        <dbReference type="EMBL" id="KAJ0180003.1"/>
    </source>
</evidence>
<name>A0ACC1D7V9_9NEOP</name>
<keyword evidence="2" id="KW-1185">Reference proteome</keyword>
<reference evidence="1 2" key="1">
    <citation type="journal article" date="2021" name="Front. Genet.">
        <title>Chromosome-Level Genome Assembly Reveals Significant Gene Expansion in the Toll and IMD Signaling Pathways of Dendrolimus kikuchii.</title>
        <authorList>
            <person name="Zhou J."/>
            <person name="Wu P."/>
            <person name="Xiong Z."/>
            <person name="Liu N."/>
            <person name="Zhao N."/>
            <person name="Ji M."/>
            <person name="Qiu Y."/>
            <person name="Yang B."/>
        </authorList>
    </citation>
    <scope>NUCLEOTIDE SEQUENCE [LARGE SCALE GENOMIC DNA]</scope>
    <source>
        <strain evidence="1">Ann1</strain>
    </source>
</reference>
<accession>A0ACC1D7V9</accession>
<protein>
    <submittedName>
        <fullName evidence="1">Uncharacterized protein</fullName>
    </submittedName>
</protein>
<dbReference type="EMBL" id="CM034393">
    <property type="protein sequence ID" value="KAJ0180003.1"/>
    <property type="molecule type" value="Genomic_DNA"/>
</dbReference>
<gene>
    <name evidence="1" type="ORF">K1T71_004594</name>
</gene>
<organism evidence="1 2">
    <name type="scientific">Dendrolimus kikuchii</name>
    <dbReference type="NCBI Taxonomy" id="765133"/>
    <lineage>
        <taxon>Eukaryota</taxon>
        <taxon>Metazoa</taxon>
        <taxon>Ecdysozoa</taxon>
        <taxon>Arthropoda</taxon>
        <taxon>Hexapoda</taxon>
        <taxon>Insecta</taxon>
        <taxon>Pterygota</taxon>
        <taxon>Neoptera</taxon>
        <taxon>Endopterygota</taxon>
        <taxon>Lepidoptera</taxon>
        <taxon>Glossata</taxon>
        <taxon>Ditrysia</taxon>
        <taxon>Bombycoidea</taxon>
        <taxon>Lasiocampidae</taxon>
        <taxon>Dendrolimus</taxon>
    </lineage>
</organism>
<evidence type="ECO:0000313" key="2">
    <source>
        <dbReference type="Proteomes" id="UP000824533"/>
    </source>
</evidence>
<comment type="caution">
    <text evidence="1">The sequence shown here is derived from an EMBL/GenBank/DDBJ whole genome shotgun (WGS) entry which is preliminary data.</text>
</comment>